<dbReference type="RefSeq" id="WP_142454406.1">
    <property type="nucleotide sequence ID" value="NZ_FXTP01000007.1"/>
</dbReference>
<evidence type="ECO:0000256" key="1">
    <source>
        <dbReference type="ARBA" id="ARBA00022500"/>
    </source>
</evidence>
<proteinExistence type="predicted"/>
<dbReference type="GO" id="GO:0006935">
    <property type="term" value="P:chemotaxis"/>
    <property type="evidence" value="ECO:0007669"/>
    <property type="project" value="UniProtKB-KW"/>
</dbReference>
<gene>
    <name evidence="3" type="ORF">SAMN06265219_107170</name>
</gene>
<dbReference type="Proteomes" id="UP000317557">
    <property type="component" value="Unassembled WGS sequence"/>
</dbReference>
<evidence type="ECO:0000259" key="2">
    <source>
        <dbReference type="Pfam" id="PF13690"/>
    </source>
</evidence>
<dbReference type="Gene3D" id="3.40.1550.10">
    <property type="entry name" value="CheC-like"/>
    <property type="match status" value="1"/>
</dbReference>
<name>A0A521D7C1_9BACT</name>
<evidence type="ECO:0000313" key="4">
    <source>
        <dbReference type="Proteomes" id="UP000317557"/>
    </source>
</evidence>
<dbReference type="InterPro" id="IPR028976">
    <property type="entry name" value="CheC-like_sf"/>
</dbReference>
<keyword evidence="4" id="KW-1185">Reference proteome</keyword>
<feature type="domain" description="Chemotaxis phosphatase CheX-like" evidence="2">
    <location>
        <begin position="57"/>
        <end position="131"/>
    </location>
</feature>
<protein>
    <submittedName>
        <fullName evidence="3">Chemotaxis phosphatase CheX</fullName>
    </submittedName>
</protein>
<reference evidence="3 4" key="1">
    <citation type="submission" date="2017-05" db="EMBL/GenBank/DDBJ databases">
        <authorList>
            <person name="Varghese N."/>
            <person name="Submissions S."/>
        </authorList>
    </citation>
    <scope>NUCLEOTIDE SEQUENCE [LARGE SCALE GENOMIC DNA]</scope>
    <source>
        <strain evidence="3 4">DSM 21985</strain>
    </source>
</reference>
<evidence type="ECO:0000313" key="3">
    <source>
        <dbReference type="EMBL" id="SMO67495.1"/>
    </source>
</evidence>
<accession>A0A521D7C1</accession>
<dbReference type="InterPro" id="IPR028051">
    <property type="entry name" value="CheX-like_dom"/>
</dbReference>
<dbReference type="EMBL" id="FXTP01000007">
    <property type="protein sequence ID" value="SMO67495.1"/>
    <property type="molecule type" value="Genomic_DNA"/>
</dbReference>
<dbReference type="SUPFAM" id="SSF103039">
    <property type="entry name" value="CheC-like"/>
    <property type="match status" value="1"/>
</dbReference>
<dbReference type="OrthoDB" id="1524736at2"/>
<dbReference type="AlphaFoldDB" id="A0A521D7C1"/>
<organism evidence="3 4">
    <name type="scientific">Gracilimonas mengyeensis</name>
    <dbReference type="NCBI Taxonomy" id="1302730"/>
    <lineage>
        <taxon>Bacteria</taxon>
        <taxon>Pseudomonadati</taxon>
        <taxon>Balneolota</taxon>
        <taxon>Balneolia</taxon>
        <taxon>Balneolales</taxon>
        <taxon>Balneolaceae</taxon>
        <taxon>Gracilimonas</taxon>
    </lineage>
</organism>
<sequence>METELTNKTQSPSAGYQDQIQEIAYNIFELTCYMFPMEEWELEDAGELERPDGNVRSIVRFDGAAEGAMVISPSEDLLEALAANMLGVEEANDEEKEGALCEIANIICGNTVPLFAHDEQICYIRPPRIAAQGEDTDELFKGMTREDVEVLLDEGIAEISIYYNAEDL</sequence>
<dbReference type="Pfam" id="PF13690">
    <property type="entry name" value="CheX"/>
    <property type="match status" value="1"/>
</dbReference>
<keyword evidence="1" id="KW-0145">Chemotaxis</keyword>